<dbReference type="Pfam" id="PF10906">
    <property type="entry name" value="Mrx7"/>
    <property type="match status" value="1"/>
</dbReference>
<feature type="compositionally biased region" description="Polar residues" evidence="1">
    <location>
        <begin position="77"/>
        <end position="86"/>
    </location>
</feature>
<comment type="caution">
    <text evidence="2">The sequence shown here is derived from an EMBL/GenBank/DDBJ whole genome shotgun (WGS) entry which is preliminary data.</text>
</comment>
<feature type="region of interest" description="Disordered" evidence="1">
    <location>
        <begin position="67"/>
        <end position="86"/>
    </location>
</feature>
<evidence type="ECO:0000313" key="3">
    <source>
        <dbReference type="Proteomes" id="UP000800235"/>
    </source>
</evidence>
<gene>
    <name evidence="2" type="ORF">EJ08DRAFT_699399</name>
</gene>
<proteinExistence type="predicted"/>
<protein>
    <submittedName>
        <fullName evidence="2">Uncharacterized protein</fullName>
    </submittedName>
</protein>
<sequence>MKWVFIRAFEVWAVAKLLQSPTFHRGVHKVAKTVHKIQHGTPMEELGGTKMDRAGPSFLQHFKDELRSQFGSRGDKNQLSNPKKKP</sequence>
<dbReference type="AlphaFoldDB" id="A0A9P4TWU6"/>
<reference evidence="2" key="1">
    <citation type="journal article" date="2020" name="Stud. Mycol.">
        <title>101 Dothideomycetes genomes: a test case for predicting lifestyles and emergence of pathogens.</title>
        <authorList>
            <person name="Haridas S."/>
            <person name="Albert R."/>
            <person name="Binder M."/>
            <person name="Bloem J."/>
            <person name="Labutti K."/>
            <person name="Salamov A."/>
            <person name="Andreopoulos B."/>
            <person name="Baker S."/>
            <person name="Barry K."/>
            <person name="Bills G."/>
            <person name="Bluhm B."/>
            <person name="Cannon C."/>
            <person name="Castanera R."/>
            <person name="Culley D."/>
            <person name="Daum C."/>
            <person name="Ezra D."/>
            <person name="Gonzalez J."/>
            <person name="Henrissat B."/>
            <person name="Kuo A."/>
            <person name="Liang C."/>
            <person name="Lipzen A."/>
            <person name="Lutzoni F."/>
            <person name="Magnuson J."/>
            <person name="Mondo S."/>
            <person name="Nolan M."/>
            <person name="Ohm R."/>
            <person name="Pangilinan J."/>
            <person name="Park H.-J."/>
            <person name="Ramirez L."/>
            <person name="Alfaro M."/>
            <person name="Sun H."/>
            <person name="Tritt A."/>
            <person name="Yoshinaga Y."/>
            <person name="Zwiers L.-H."/>
            <person name="Turgeon B."/>
            <person name="Goodwin S."/>
            <person name="Spatafora J."/>
            <person name="Crous P."/>
            <person name="Grigoriev I."/>
        </authorList>
    </citation>
    <scope>NUCLEOTIDE SEQUENCE</scope>
    <source>
        <strain evidence="2">CBS 130266</strain>
    </source>
</reference>
<keyword evidence="3" id="KW-1185">Reference proteome</keyword>
<evidence type="ECO:0000313" key="2">
    <source>
        <dbReference type="EMBL" id="KAF2427656.1"/>
    </source>
</evidence>
<dbReference type="EMBL" id="MU007058">
    <property type="protein sequence ID" value="KAF2427656.1"/>
    <property type="molecule type" value="Genomic_DNA"/>
</dbReference>
<dbReference type="OrthoDB" id="4138121at2759"/>
<dbReference type="InterPro" id="IPR020301">
    <property type="entry name" value="Mrx7"/>
</dbReference>
<accession>A0A9P4TWU6</accession>
<name>A0A9P4TWU6_9PEZI</name>
<organism evidence="2 3">
    <name type="scientific">Tothia fuscella</name>
    <dbReference type="NCBI Taxonomy" id="1048955"/>
    <lineage>
        <taxon>Eukaryota</taxon>
        <taxon>Fungi</taxon>
        <taxon>Dikarya</taxon>
        <taxon>Ascomycota</taxon>
        <taxon>Pezizomycotina</taxon>
        <taxon>Dothideomycetes</taxon>
        <taxon>Pleosporomycetidae</taxon>
        <taxon>Venturiales</taxon>
        <taxon>Cylindrosympodiaceae</taxon>
        <taxon>Tothia</taxon>
    </lineage>
</organism>
<dbReference type="Proteomes" id="UP000800235">
    <property type="component" value="Unassembled WGS sequence"/>
</dbReference>
<evidence type="ECO:0000256" key="1">
    <source>
        <dbReference type="SAM" id="MobiDB-lite"/>
    </source>
</evidence>